<feature type="transmembrane region" description="Helical" evidence="2">
    <location>
        <begin position="376"/>
        <end position="397"/>
    </location>
</feature>
<proteinExistence type="predicted"/>
<feature type="transmembrane region" description="Helical" evidence="2">
    <location>
        <begin position="409"/>
        <end position="431"/>
    </location>
</feature>
<dbReference type="InterPro" id="IPR011701">
    <property type="entry name" value="MFS"/>
</dbReference>
<feature type="transmembrane region" description="Helical" evidence="2">
    <location>
        <begin position="343"/>
        <end position="364"/>
    </location>
</feature>
<feature type="transmembrane region" description="Helical" evidence="2">
    <location>
        <begin position="88"/>
        <end position="108"/>
    </location>
</feature>
<organism evidence="3 4">
    <name type="scientific">Aeromicrobium chenweiae</name>
    <dbReference type="NCBI Taxonomy" id="2079793"/>
    <lineage>
        <taxon>Bacteria</taxon>
        <taxon>Bacillati</taxon>
        <taxon>Actinomycetota</taxon>
        <taxon>Actinomycetes</taxon>
        <taxon>Propionibacteriales</taxon>
        <taxon>Nocardioidaceae</taxon>
        <taxon>Aeromicrobium</taxon>
    </lineage>
</organism>
<feature type="transmembrane region" description="Helical" evidence="2">
    <location>
        <begin position="286"/>
        <end position="306"/>
    </location>
</feature>
<feature type="compositionally biased region" description="Low complexity" evidence="1">
    <location>
        <begin position="37"/>
        <end position="47"/>
    </location>
</feature>
<evidence type="ECO:0000256" key="2">
    <source>
        <dbReference type="SAM" id="Phobius"/>
    </source>
</evidence>
<gene>
    <name evidence="3" type="ORF">C3E78_05630</name>
</gene>
<accession>A0A2S0WK56</accession>
<dbReference type="Gene3D" id="1.20.1250.20">
    <property type="entry name" value="MFS general substrate transporter like domains"/>
    <property type="match status" value="2"/>
</dbReference>
<dbReference type="Proteomes" id="UP000244384">
    <property type="component" value="Chromosome"/>
</dbReference>
<feature type="transmembrane region" description="Helical" evidence="2">
    <location>
        <begin position="120"/>
        <end position="137"/>
    </location>
</feature>
<dbReference type="EMBL" id="CP026952">
    <property type="protein sequence ID" value="AWB91729.1"/>
    <property type="molecule type" value="Genomic_DNA"/>
</dbReference>
<reference evidence="4" key="1">
    <citation type="submission" date="2018-01" db="EMBL/GenBank/DDBJ databases">
        <authorList>
            <person name="Li J."/>
        </authorList>
    </citation>
    <scope>NUCLEOTIDE SEQUENCE [LARGE SCALE GENOMIC DNA]</scope>
    <source>
        <strain evidence="4">592</strain>
    </source>
</reference>
<feature type="transmembrane region" description="Helical" evidence="2">
    <location>
        <begin position="52"/>
        <end position="76"/>
    </location>
</feature>
<keyword evidence="2" id="KW-1133">Transmembrane helix</keyword>
<dbReference type="KEGG" id="aez:C3E78_05630"/>
<keyword evidence="2" id="KW-0812">Transmembrane</keyword>
<dbReference type="Pfam" id="PF07690">
    <property type="entry name" value="MFS_1"/>
    <property type="match status" value="1"/>
</dbReference>
<keyword evidence="4" id="KW-1185">Reference proteome</keyword>
<dbReference type="GO" id="GO:0022857">
    <property type="term" value="F:transmembrane transporter activity"/>
    <property type="evidence" value="ECO:0007669"/>
    <property type="project" value="InterPro"/>
</dbReference>
<name>A0A2S0WK56_9ACTN</name>
<dbReference type="AlphaFoldDB" id="A0A2S0WK56"/>
<evidence type="ECO:0000313" key="3">
    <source>
        <dbReference type="EMBL" id="AWB91729.1"/>
    </source>
</evidence>
<feature type="transmembrane region" description="Helical" evidence="2">
    <location>
        <begin position="206"/>
        <end position="226"/>
    </location>
</feature>
<evidence type="ECO:0000256" key="1">
    <source>
        <dbReference type="SAM" id="MobiDB-lite"/>
    </source>
</evidence>
<feature type="region of interest" description="Disordered" evidence="1">
    <location>
        <begin position="26"/>
        <end position="47"/>
    </location>
</feature>
<evidence type="ECO:0000313" key="4">
    <source>
        <dbReference type="Proteomes" id="UP000244384"/>
    </source>
</evidence>
<dbReference type="PANTHER" id="PTHR23523:SF2">
    <property type="entry name" value="2-NITROIMIDAZOLE TRANSPORTER"/>
    <property type="match status" value="1"/>
</dbReference>
<keyword evidence="2" id="KW-0472">Membrane</keyword>
<dbReference type="PANTHER" id="PTHR23523">
    <property type="match status" value="1"/>
</dbReference>
<dbReference type="InterPro" id="IPR036259">
    <property type="entry name" value="MFS_trans_sf"/>
</dbReference>
<protein>
    <submittedName>
        <fullName evidence="3">MFS transporter</fullName>
    </submittedName>
</protein>
<feature type="transmembrane region" description="Helical" evidence="2">
    <location>
        <begin position="252"/>
        <end position="274"/>
    </location>
</feature>
<sequence>MRSFCTIGSCGFGASGLGVPSRVVTRRGYPRGNRDNGSVTTPSPTPTTGGRWLVGAAIVLLAVNLRVAVGSVGVVLDQVRGDLGMTATVAGVLTTLPVVCFAVFGVGSAGSVRRLGLHRAAALVLALLTLGLVLRSVVDDGTVFLLCSVIALAGAAVGNVILPPLVKAHFPDRIPLMSSLYGAALMGGAAAASVTTVPLSDAFGGWRSGIGLWAVLSGLALVPWLLMLRRDVHAPQVHEDRLSMRAVSRSPLAWAMLLIFAAQSAGAYAQFGWFPQMLGDAGVSSGYAGALLGLLSAVGLPLTLGLPWLIERVGDRPYLPWAFAAVTAAGWLGVLLAPATVPWLWAVLLGLGGGAFTWTLTMIARRTRTTAGTATLSVTTQGLGYLLAGIGPFGVGALHDATGSWDAPIIALIALSGLIAVFGTIVARPVMLEDTLDRRPRG</sequence>
<feature type="transmembrane region" description="Helical" evidence="2">
    <location>
        <begin position="174"/>
        <end position="194"/>
    </location>
</feature>
<accession>A0A5F2ESD5</accession>
<dbReference type="InterPro" id="IPR052524">
    <property type="entry name" value="MFS_Cyanate_Porter"/>
</dbReference>
<feature type="transmembrane region" description="Helical" evidence="2">
    <location>
        <begin position="143"/>
        <end position="162"/>
    </location>
</feature>
<dbReference type="SUPFAM" id="SSF103473">
    <property type="entry name" value="MFS general substrate transporter"/>
    <property type="match status" value="1"/>
</dbReference>
<feature type="transmembrane region" description="Helical" evidence="2">
    <location>
        <begin position="318"/>
        <end position="337"/>
    </location>
</feature>